<evidence type="ECO:0000313" key="2">
    <source>
        <dbReference type="EMBL" id="CEK70617.1"/>
    </source>
</evidence>
<name>A0A0B6ZQF0_9EUPU</name>
<protein>
    <submittedName>
        <fullName evidence="2">Uncharacterized protein</fullName>
    </submittedName>
</protein>
<dbReference type="EMBL" id="HACG01023752">
    <property type="protein sequence ID" value="CEK70617.1"/>
    <property type="molecule type" value="Transcribed_RNA"/>
</dbReference>
<sequence length="74" mass="9212">MYAQVYVRYNKVTHEKLREEIKQTPVTRKFKKRRMIDRTNIKKTRMYMTNIKKTSKMGPVLESEQRYKQRNRKT</sequence>
<organism evidence="2">
    <name type="scientific">Arion vulgaris</name>
    <dbReference type="NCBI Taxonomy" id="1028688"/>
    <lineage>
        <taxon>Eukaryota</taxon>
        <taxon>Metazoa</taxon>
        <taxon>Spiralia</taxon>
        <taxon>Lophotrochozoa</taxon>
        <taxon>Mollusca</taxon>
        <taxon>Gastropoda</taxon>
        <taxon>Heterobranchia</taxon>
        <taxon>Euthyneura</taxon>
        <taxon>Panpulmonata</taxon>
        <taxon>Eupulmonata</taxon>
        <taxon>Stylommatophora</taxon>
        <taxon>Helicina</taxon>
        <taxon>Arionoidea</taxon>
        <taxon>Arionidae</taxon>
        <taxon>Arion</taxon>
    </lineage>
</organism>
<accession>A0A0B6ZQF0</accession>
<evidence type="ECO:0000256" key="1">
    <source>
        <dbReference type="SAM" id="MobiDB-lite"/>
    </source>
</evidence>
<proteinExistence type="predicted"/>
<feature type="region of interest" description="Disordered" evidence="1">
    <location>
        <begin position="55"/>
        <end position="74"/>
    </location>
</feature>
<reference evidence="2" key="1">
    <citation type="submission" date="2014-12" db="EMBL/GenBank/DDBJ databases">
        <title>Insight into the proteome of Arion vulgaris.</title>
        <authorList>
            <person name="Aradska J."/>
            <person name="Bulat T."/>
            <person name="Smidak R."/>
            <person name="Sarate P."/>
            <person name="Gangsoo J."/>
            <person name="Sialana F."/>
            <person name="Bilban M."/>
            <person name="Lubec G."/>
        </authorList>
    </citation>
    <scope>NUCLEOTIDE SEQUENCE</scope>
    <source>
        <tissue evidence="2">Skin</tissue>
    </source>
</reference>
<gene>
    <name evidence="2" type="primary">ORF74943</name>
</gene>
<dbReference type="AlphaFoldDB" id="A0A0B6ZQF0"/>